<comment type="caution">
    <text evidence="1">The sequence shown here is derived from an EMBL/GenBank/DDBJ whole genome shotgun (WGS) entry which is preliminary data.</text>
</comment>
<proteinExistence type="predicted"/>
<name>A0ABU0RBA6_9MICO</name>
<dbReference type="EMBL" id="JAUSYY010000001">
    <property type="protein sequence ID" value="MDQ0894491.1"/>
    <property type="molecule type" value="Genomic_DNA"/>
</dbReference>
<reference evidence="1 2" key="1">
    <citation type="submission" date="2023-07" db="EMBL/GenBank/DDBJ databases">
        <title>Comparative genomics of wheat-associated soil bacteria to identify genetic determinants of phenazine resistance.</title>
        <authorList>
            <person name="Mouncey N."/>
        </authorList>
    </citation>
    <scope>NUCLEOTIDE SEQUENCE [LARGE SCALE GENOMIC DNA]</scope>
    <source>
        <strain evidence="1 2">V3I3</strain>
    </source>
</reference>
<evidence type="ECO:0000313" key="1">
    <source>
        <dbReference type="EMBL" id="MDQ0894491.1"/>
    </source>
</evidence>
<protein>
    <submittedName>
        <fullName evidence="1">Uncharacterized protein</fullName>
    </submittedName>
</protein>
<keyword evidence="2" id="KW-1185">Reference proteome</keyword>
<evidence type="ECO:0000313" key="2">
    <source>
        <dbReference type="Proteomes" id="UP001239083"/>
    </source>
</evidence>
<sequence>MGLYAAKGAVILAARLQLGNAATRLLLHMALECWDGEAPDGRLPRRYFGGREMAAIALGYMAPDNASPAARQAVKRAISELTGKGAIVRVRTGGRGLPAEYELLVASARPVGGRRAVDNAVVLPFHGRGQGDAGRTPQGVARRTP</sequence>
<dbReference type="Proteomes" id="UP001239083">
    <property type="component" value="Unassembled WGS sequence"/>
</dbReference>
<gene>
    <name evidence="1" type="ORF">QFZ26_002046</name>
</gene>
<accession>A0ABU0RBA6</accession>
<organism evidence="1 2">
    <name type="scientific">Agromyces ramosus</name>
    <dbReference type="NCBI Taxonomy" id="33879"/>
    <lineage>
        <taxon>Bacteria</taxon>
        <taxon>Bacillati</taxon>
        <taxon>Actinomycetota</taxon>
        <taxon>Actinomycetes</taxon>
        <taxon>Micrococcales</taxon>
        <taxon>Microbacteriaceae</taxon>
        <taxon>Agromyces</taxon>
    </lineage>
</organism>